<comment type="catalytic activity">
    <reaction evidence="7">
        <text>L-cysteinyl-[prolipoprotein] + a 1,2-diacyl-sn-glycero-3-phospho-(1'-sn-glycerol) = an S-1,2-diacyl-sn-glyceryl-L-cysteinyl-[prolipoprotein] + sn-glycerol 1-phosphate + H(+)</text>
        <dbReference type="Rhea" id="RHEA:56712"/>
        <dbReference type="Rhea" id="RHEA-COMP:14679"/>
        <dbReference type="Rhea" id="RHEA-COMP:14680"/>
        <dbReference type="ChEBI" id="CHEBI:15378"/>
        <dbReference type="ChEBI" id="CHEBI:29950"/>
        <dbReference type="ChEBI" id="CHEBI:57685"/>
        <dbReference type="ChEBI" id="CHEBI:64716"/>
        <dbReference type="ChEBI" id="CHEBI:140658"/>
        <dbReference type="EC" id="2.5.1.145"/>
    </reaction>
</comment>
<feature type="transmembrane region" description="Helical" evidence="7">
    <location>
        <begin position="95"/>
        <end position="112"/>
    </location>
</feature>
<dbReference type="GO" id="GO:0042158">
    <property type="term" value="P:lipoprotein biosynthetic process"/>
    <property type="evidence" value="ECO:0007669"/>
    <property type="project" value="UniProtKB-UniRule"/>
</dbReference>
<dbReference type="PROSITE" id="PS01311">
    <property type="entry name" value="LGT"/>
    <property type="match status" value="1"/>
</dbReference>
<comment type="function">
    <text evidence="7">Catalyzes the transfer of the diacylglyceryl group from phosphatidylglycerol to the sulfhydryl group of the N-terminal cysteine of a prolipoprotein, the first step in the formation of mature lipoproteins.</text>
</comment>
<dbReference type="GO" id="GO:0005886">
    <property type="term" value="C:plasma membrane"/>
    <property type="evidence" value="ECO:0007669"/>
    <property type="project" value="UniProtKB-SubCell"/>
</dbReference>
<evidence type="ECO:0000256" key="5">
    <source>
        <dbReference type="ARBA" id="ARBA00022989"/>
    </source>
</evidence>
<evidence type="ECO:0000256" key="7">
    <source>
        <dbReference type="HAMAP-Rule" id="MF_01147"/>
    </source>
</evidence>
<evidence type="ECO:0000256" key="6">
    <source>
        <dbReference type="ARBA" id="ARBA00023136"/>
    </source>
</evidence>
<dbReference type="EMBL" id="GU474939">
    <property type="protein sequence ID" value="ADI20242.1"/>
    <property type="molecule type" value="Genomic_DNA"/>
</dbReference>
<comment type="similarity">
    <text evidence="1 7">Belongs to the Lgt family.</text>
</comment>
<keyword evidence="2 7" id="KW-1003">Cell membrane</keyword>
<feature type="binding site" evidence="7">
    <location>
        <position position="139"/>
    </location>
    <ligand>
        <name>a 1,2-diacyl-sn-glycero-3-phospho-(1'-sn-glycerol)</name>
        <dbReference type="ChEBI" id="CHEBI:64716"/>
    </ligand>
</feature>
<feature type="transmembrane region" description="Helical" evidence="7">
    <location>
        <begin position="20"/>
        <end position="42"/>
    </location>
</feature>
<keyword evidence="4 7" id="KW-0812">Transmembrane</keyword>
<comment type="pathway">
    <text evidence="7">Protein modification; lipoprotein biosynthesis (diacylglyceryl transfer).</text>
</comment>
<evidence type="ECO:0000256" key="1">
    <source>
        <dbReference type="ARBA" id="ARBA00007150"/>
    </source>
</evidence>
<dbReference type="GO" id="GO:0008961">
    <property type="term" value="F:phosphatidylglycerol-prolipoprotein diacylglyceryl transferase activity"/>
    <property type="evidence" value="ECO:0007669"/>
    <property type="project" value="UniProtKB-UniRule"/>
</dbReference>
<protein>
    <recommendedName>
        <fullName evidence="7">Phosphatidylglycerol--prolipoprotein diacylglyceryl transferase</fullName>
        <ecNumber evidence="7">2.5.1.145</ecNumber>
    </recommendedName>
</protein>
<dbReference type="AlphaFoldDB" id="E0Y0Q1"/>
<dbReference type="InterPro" id="IPR001640">
    <property type="entry name" value="Lgt"/>
</dbReference>
<accession>E0Y0Q1</accession>
<dbReference type="PANTHER" id="PTHR30589:SF0">
    <property type="entry name" value="PHOSPHATIDYLGLYCEROL--PROLIPOPROTEIN DIACYLGLYCERYL TRANSFERASE"/>
    <property type="match status" value="1"/>
</dbReference>
<dbReference type="Pfam" id="PF01790">
    <property type="entry name" value="LGT"/>
    <property type="match status" value="1"/>
</dbReference>
<evidence type="ECO:0000256" key="2">
    <source>
        <dbReference type="ARBA" id="ARBA00022475"/>
    </source>
</evidence>
<evidence type="ECO:0000313" key="8">
    <source>
        <dbReference type="EMBL" id="ADI20242.1"/>
    </source>
</evidence>
<feature type="transmembrane region" description="Helical" evidence="7">
    <location>
        <begin position="295"/>
        <end position="312"/>
    </location>
</feature>
<reference evidence="8" key="1">
    <citation type="journal article" date="2011" name="Environ. Microbiol.">
        <title>Time-series analyses of Monterey Bay coastal microbial picoplankton using a 'genome proxy' microarray.</title>
        <authorList>
            <person name="Rich V.I."/>
            <person name="Pham V.D."/>
            <person name="Eppley J."/>
            <person name="Shi Y."/>
            <person name="DeLong E.F."/>
        </authorList>
    </citation>
    <scope>NUCLEOTIDE SEQUENCE</scope>
</reference>
<feature type="transmembrane region" description="Helical" evidence="7">
    <location>
        <begin position="332"/>
        <end position="349"/>
    </location>
</feature>
<keyword evidence="5 7" id="KW-1133">Transmembrane helix</keyword>
<comment type="subcellular location">
    <subcellularLocation>
        <location evidence="7">Cell membrane</location>
        <topology evidence="7">Multi-pass membrane protein</topology>
    </subcellularLocation>
</comment>
<dbReference type="UniPathway" id="UPA00664"/>
<keyword evidence="6 7" id="KW-0472">Membrane</keyword>
<proteinExistence type="inferred from homology"/>
<feature type="transmembrane region" description="Helical" evidence="7">
    <location>
        <begin position="268"/>
        <end position="286"/>
    </location>
</feature>
<evidence type="ECO:0000256" key="4">
    <source>
        <dbReference type="ARBA" id="ARBA00022692"/>
    </source>
</evidence>
<name>E0Y0Q1_9SPHI</name>
<dbReference type="PANTHER" id="PTHR30589">
    <property type="entry name" value="PROLIPOPROTEIN DIACYLGLYCERYL TRANSFERASE"/>
    <property type="match status" value="1"/>
</dbReference>
<keyword evidence="3 7" id="KW-0808">Transferase</keyword>
<feature type="transmembrane region" description="Helical" evidence="7">
    <location>
        <begin position="54"/>
        <end position="75"/>
    </location>
</feature>
<dbReference type="EC" id="2.5.1.145" evidence="7"/>
<sequence length="356" mass="40938">MLLTILWDFPNHIPIAGFELRYYSLMFIISFVLGQYGMQYVFKRENVNPKLMDSLIYWMVGATIVGARLGHVIFYDWSYYKDHLEEILMVWKGGLASHGAAIAIVAAMFYWSKKLAKKHPLWTLDRIVIVVALAAGFIRMGNWFNSEIYGAPANNTFETVFVEHGRNTLMRGYGGTLKSVSFEATDEFVRTDSITYPILNTTLSFVRLNDVQTQQYASDFLPRILNTQDPDNQNLLVQGIPEVTVYEDENGWHAKTQVVGVPRYPTQLFEAAGYWLFFIILVLLYLKTTVGEKRGFLFGFFLVLVFGFRFFIENFKEVQVDFEQGMQFNMGQWLSIPLVAIGLLFMALSKRNKSSL</sequence>
<feature type="transmembrane region" description="Helical" evidence="7">
    <location>
        <begin position="124"/>
        <end position="144"/>
    </location>
</feature>
<organism evidence="8">
    <name type="scientific">uncultured Sphingobacterium sp. EB080_L08E11</name>
    <dbReference type="NCBI Taxonomy" id="710992"/>
    <lineage>
        <taxon>Bacteria</taxon>
        <taxon>Pseudomonadati</taxon>
        <taxon>Bacteroidota</taxon>
        <taxon>Sphingobacteriia</taxon>
        <taxon>Sphingobacteriales</taxon>
        <taxon>Sphingobacteriaceae</taxon>
        <taxon>Sphingobacterium</taxon>
        <taxon>environmental samples</taxon>
    </lineage>
</organism>
<gene>
    <name evidence="7" type="primary">lgt</name>
</gene>
<evidence type="ECO:0000256" key="3">
    <source>
        <dbReference type="ARBA" id="ARBA00022679"/>
    </source>
</evidence>
<dbReference type="HAMAP" id="MF_01147">
    <property type="entry name" value="Lgt"/>
    <property type="match status" value="1"/>
</dbReference>